<evidence type="ECO:0008006" key="4">
    <source>
        <dbReference type="Google" id="ProtNLM"/>
    </source>
</evidence>
<gene>
    <name evidence="2" type="ORF">PSON_ATCC_30995.1.T0890041</name>
</gene>
<proteinExistence type="predicted"/>
<name>A0A8S1PWT0_9CILI</name>
<comment type="caution">
    <text evidence="2">The sequence shown here is derived from an EMBL/GenBank/DDBJ whole genome shotgun (WGS) entry which is preliminary data.</text>
</comment>
<sequence>MRIGPIKIKLKPLLVFTPLFCAPLVLYNWYEYRKLNLEFKLKEDEIVLQAQLKANKISEKSFPTIYFDPYNQYYMEMENLEGQIKIFVFSDQSTYRRIYSVLKQNLNRFQINYYNVIAQKQFDTSLVPSNQKSQMLTIENEIENQLIVTYNNEIIFSDKLMERYDKQLQIIERQIAKMIEKEFLSKIKF</sequence>
<protein>
    <recommendedName>
        <fullName evidence="4">Transmembrane protein</fullName>
    </recommendedName>
</protein>
<keyword evidence="1" id="KW-0812">Transmembrane</keyword>
<reference evidence="2" key="1">
    <citation type="submission" date="2021-01" db="EMBL/GenBank/DDBJ databases">
        <authorList>
            <consortium name="Genoscope - CEA"/>
            <person name="William W."/>
        </authorList>
    </citation>
    <scope>NUCLEOTIDE SEQUENCE</scope>
</reference>
<dbReference type="Proteomes" id="UP000692954">
    <property type="component" value="Unassembled WGS sequence"/>
</dbReference>
<dbReference type="EMBL" id="CAJJDN010000089">
    <property type="protein sequence ID" value="CAD8107492.1"/>
    <property type="molecule type" value="Genomic_DNA"/>
</dbReference>
<evidence type="ECO:0000256" key="1">
    <source>
        <dbReference type="SAM" id="Phobius"/>
    </source>
</evidence>
<keyword evidence="3" id="KW-1185">Reference proteome</keyword>
<keyword evidence="1" id="KW-1133">Transmembrane helix</keyword>
<feature type="transmembrane region" description="Helical" evidence="1">
    <location>
        <begin position="12"/>
        <end position="30"/>
    </location>
</feature>
<evidence type="ECO:0000313" key="3">
    <source>
        <dbReference type="Proteomes" id="UP000692954"/>
    </source>
</evidence>
<accession>A0A8S1PWT0</accession>
<dbReference type="OrthoDB" id="288092at2759"/>
<dbReference type="AlphaFoldDB" id="A0A8S1PWT0"/>
<evidence type="ECO:0000313" key="2">
    <source>
        <dbReference type="EMBL" id="CAD8107492.1"/>
    </source>
</evidence>
<organism evidence="2 3">
    <name type="scientific">Paramecium sonneborni</name>
    <dbReference type="NCBI Taxonomy" id="65129"/>
    <lineage>
        <taxon>Eukaryota</taxon>
        <taxon>Sar</taxon>
        <taxon>Alveolata</taxon>
        <taxon>Ciliophora</taxon>
        <taxon>Intramacronucleata</taxon>
        <taxon>Oligohymenophorea</taxon>
        <taxon>Peniculida</taxon>
        <taxon>Parameciidae</taxon>
        <taxon>Paramecium</taxon>
    </lineage>
</organism>
<keyword evidence="1" id="KW-0472">Membrane</keyword>